<dbReference type="PANTHER" id="PTHR42884:SF31">
    <property type="entry name" value="PROPROTEIN CONVERTASE SUBTILISIN_KEXIN TYPE 5"/>
    <property type="match status" value="1"/>
</dbReference>
<sequence length="699" mass="75995">MATNWSCVPEQVSCIVRSEGTRISIPQRDEVHTSITVQDSCVVNYLEHVFLTVRITFPHRGHLRIRLTSPGGTISDIVPGRATDMEPDLEWTFMTLHHWGESAVGSWRLSIQNTQPHLSSTGVLETWYLRLLGTETDPSRSGTGICNTQSLDPGCHIQYPNFPGDNFAIYNNRCHWLSTITKGTRYLEAKEFCESRGGRLITVKTSAKENWLTDFINKNGDTNDTGPVHMNVLPAWERTQEGEGVVVGVIDDGIFTNQPDLRDNLDLGLSYDIFEETTDPTPNIEQLSHGTNCAGIIAAVHNNSFCGVGVAYKAKVAGIKMFSGAMTDISDAQEASALSHEHQHISIYSCSWGPSDWNNALDGPDTVAREALVMAAREGRNGKGSIFVFSTGNGGTYNDSCAYNGYVNTNNTIGIGGLLQDGSIPSFAEACTGVFAVTYSRDYTGDTADLVVPYRSSGCRTSFSGTSPAAAMAAGVFSLVLSANDRLSVRDVQHLVTRTSRNSGICGQTWKENSAGFRVSDYCGFGLLDAGELTAMAVNWKSVPDQVSCIEQRESLSVNIPQSGEVHTSISVPQDSCVVNYLEHVLLTVRITFPHRGHLRIRLTSPGGTISDIVPGRATDMEPDLEWTFMTLHHWGESAVGTWQLSVQNTHPQLSSTGILEAWTLVSLGTTADPTDSSSETSSTPGMNTTRTPTKEHGH</sequence>
<gene>
    <name evidence="14" type="ORF">BRAFLDRAFT_75530</name>
</gene>
<dbReference type="GO" id="GO:0006508">
    <property type="term" value="P:proteolysis"/>
    <property type="evidence" value="ECO:0007669"/>
    <property type="project" value="UniProtKB-KW"/>
</dbReference>
<evidence type="ECO:0000256" key="1">
    <source>
        <dbReference type="ARBA" id="ARBA00005325"/>
    </source>
</evidence>
<feature type="domain" description="P/Homo B" evidence="13">
    <location>
        <begin position="542"/>
        <end position="673"/>
    </location>
</feature>
<keyword evidence="9" id="KW-0325">Glycoprotein</keyword>
<dbReference type="PROSITE" id="PS51829">
    <property type="entry name" value="P_HOMO_B"/>
    <property type="match status" value="2"/>
</dbReference>
<dbReference type="SUPFAM" id="SSF52743">
    <property type="entry name" value="Subtilisin-like"/>
    <property type="match status" value="1"/>
</dbReference>
<evidence type="ECO:0000256" key="2">
    <source>
        <dbReference type="ARBA" id="ARBA00022670"/>
    </source>
</evidence>
<dbReference type="InterPro" id="IPR016187">
    <property type="entry name" value="CTDL_fold"/>
</dbReference>
<dbReference type="PROSITE" id="PS00137">
    <property type="entry name" value="SUBTILASE_HIS"/>
    <property type="match status" value="1"/>
</dbReference>
<dbReference type="Pfam" id="PF00082">
    <property type="entry name" value="Peptidase_S8"/>
    <property type="match status" value="1"/>
</dbReference>
<name>C3YRB0_BRAFL</name>
<evidence type="ECO:0000256" key="4">
    <source>
        <dbReference type="ARBA" id="ARBA00022729"/>
    </source>
</evidence>
<dbReference type="FunFam" id="3.40.50.200:FF:000021">
    <property type="entry name" value="Proprotein convertase subtilisin/kexin type 5a"/>
    <property type="match status" value="1"/>
</dbReference>
<dbReference type="InterPro" id="IPR023827">
    <property type="entry name" value="Peptidase_S8_Asp-AS"/>
</dbReference>
<keyword evidence="5 11" id="KW-0378">Hydrolase</keyword>
<dbReference type="AlphaFoldDB" id="C3YRB0"/>
<evidence type="ECO:0000256" key="8">
    <source>
        <dbReference type="ARBA" id="ARBA00023157"/>
    </source>
</evidence>
<dbReference type="CDD" id="cd00037">
    <property type="entry name" value="CLECT"/>
    <property type="match status" value="1"/>
</dbReference>
<feature type="domain" description="P/Homo B" evidence="13">
    <location>
        <begin position="7"/>
        <end position="137"/>
    </location>
</feature>
<evidence type="ECO:0000256" key="3">
    <source>
        <dbReference type="ARBA" id="ARBA00022685"/>
    </source>
</evidence>
<evidence type="ECO:0000256" key="9">
    <source>
        <dbReference type="ARBA" id="ARBA00023180"/>
    </source>
</evidence>
<proteinExistence type="inferred from homology"/>
<evidence type="ECO:0000256" key="11">
    <source>
        <dbReference type="PROSITE-ProRule" id="PRU01240"/>
    </source>
</evidence>
<dbReference type="PROSITE" id="PS00136">
    <property type="entry name" value="SUBTILASE_ASP"/>
    <property type="match status" value="1"/>
</dbReference>
<keyword evidence="7" id="KW-0865">Zymogen</keyword>
<keyword evidence="6 11" id="KW-0720">Serine protease</keyword>
<keyword evidence="3" id="KW-0165">Cleavage on pair of basic residues</keyword>
<dbReference type="PANTHER" id="PTHR42884">
    <property type="entry name" value="PROPROTEIN CONVERTASE SUBTILISIN/KEXIN-RELATED"/>
    <property type="match status" value="1"/>
</dbReference>
<evidence type="ECO:0000256" key="10">
    <source>
        <dbReference type="PIRSR" id="PIRSR615500-1"/>
    </source>
</evidence>
<accession>C3YRB0</accession>
<dbReference type="InParanoid" id="C3YRB0"/>
<dbReference type="PROSITE" id="PS51892">
    <property type="entry name" value="SUBTILASE"/>
    <property type="match status" value="1"/>
</dbReference>
<comment type="similarity">
    <text evidence="1">Belongs to the peptidase S8 family. Furin subfamily.</text>
</comment>
<dbReference type="InterPro" id="IPR022398">
    <property type="entry name" value="Peptidase_S8_His-AS"/>
</dbReference>
<keyword evidence="8" id="KW-1015">Disulfide bond</keyword>
<evidence type="ECO:0000259" key="13">
    <source>
        <dbReference type="PROSITE" id="PS51829"/>
    </source>
</evidence>
<dbReference type="SUPFAM" id="SSF56436">
    <property type="entry name" value="C-type lectin-like"/>
    <property type="match status" value="1"/>
</dbReference>
<dbReference type="InterPro" id="IPR015500">
    <property type="entry name" value="Peptidase_S8_subtilisin-rel"/>
</dbReference>
<evidence type="ECO:0000256" key="5">
    <source>
        <dbReference type="ARBA" id="ARBA00022801"/>
    </source>
</evidence>
<dbReference type="eggNOG" id="KOG3525">
    <property type="taxonomic scope" value="Eukaryota"/>
</dbReference>
<dbReference type="InterPro" id="IPR002884">
    <property type="entry name" value="P_dom"/>
</dbReference>
<dbReference type="Pfam" id="PF01483">
    <property type="entry name" value="P_proprotein"/>
    <property type="match status" value="2"/>
</dbReference>
<dbReference type="Gene3D" id="2.60.120.260">
    <property type="entry name" value="Galactose-binding domain-like"/>
    <property type="match status" value="2"/>
</dbReference>
<organism>
    <name type="scientific">Branchiostoma floridae</name>
    <name type="common">Florida lancelet</name>
    <name type="synonym">Amphioxus</name>
    <dbReference type="NCBI Taxonomy" id="7739"/>
    <lineage>
        <taxon>Eukaryota</taxon>
        <taxon>Metazoa</taxon>
        <taxon>Chordata</taxon>
        <taxon>Cephalochordata</taxon>
        <taxon>Leptocardii</taxon>
        <taxon>Amphioxiformes</taxon>
        <taxon>Branchiostomatidae</taxon>
        <taxon>Branchiostoma</taxon>
    </lineage>
</organism>
<reference evidence="14" key="1">
    <citation type="journal article" date="2008" name="Nature">
        <title>The amphioxus genome and the evolution of the chordate karyotype.</title>
        <authorList>
            <consortium name="US DOE Joint Genome Institute (JGI-PGF)"/>
            <person name="Putnam N.H."/>
            <person name="Butts T."/>
            <person name="Ferrier D.E.K."/>
            <person name="Furlong R.F."/>
            <person name="Hellsten U."/>
            <person name="Kawashima T."/>
            <person name="Robinson-Rechavi M."/>
            <person name="Shoguchi E."/>
            <person name="Terry A."/>
            <person name="Yu J.-K."/>
            <person name="Benito-Gutierrez E.L."/>
            <person name="Dubchak I."/>
            <person name="Garcia-Fernandez J."/>
            <person name="Gibson-Brown J.J."/>
            <person name="Grigoriev I.V."/>
            <person name="Horton A.C."/>
            <person name="de Jong P.J."/>
            <person name="Jurka J."/>
            <person name="Kapitonov V.V."/>
            <person name="Kohara Y."/>
            <person name="Kuroki Y."/>
            <person name="Lindquist E."/>
            <person name="Lucas S."/>
            <person name="Osoegawa K."/>
            <person name="Pennacchio L.A."/>
            <person name="Salamov A.A."/>
            <person name="Satou Y."/>
            <person name="Sauka-Spengler T."/>
            <person name="Schmutz J."/>
            <person name="Shin-I T."/>
            <person name="Toyoda A."/>
            <person name="Bronner-Fraser M."/>
            <person name="Fujiyama A."/>
            <person name="Holland L.Z."/>
            <person name="Holland P.W.H."/>
            <person name="Satoh N."/>
            <person name="Rokhsar D.S."/>
        </authorList>
    </citation>
    <scope>NUCLEOTIDE SEQUENCE [LARGE SCALE GENOMIC DNA]</scope>
    <source>
        <strain evidence="14">S238N-H82</strain>
        <tissue evidence="14">Testes</tissue>
    </source>
</reference>
<dbReference type="GO" id="GO:0004252">
    <property type="term" value="F:serine-type endopeptidase activity"/>
    <property type="evidence" value="ECO:0007669"/>
    <property type="project" value="UniProtKB-UniRule"/>
</dbReference>
<dbReference type="CDD" id="cd04059">
    <property type="entry name" value="Peptidases_S8_Protein_convertases_Kexins_Furin-like"/>
    <property type="match status" value="1"/>
</dbReference>
<dbReference type="Gene3D" id="3.40.50.200">
    <property type="entry name" value="Peptidase S8/S53 domain"/>
    <property type="match status" value="1"/>
</dbReference>
<dbReference type="EMBL" id="GG666547">
    <property type="protein sequence ID" value="EEN57107.1"/>
    <property type="molecule type" value="Genomic_DNA"/>
</dbReference>
<evidence type="ECO:0000256" key="7">
    <source>
        <dbReference type="ARBA" id="ARBA00023145"/>
    </source>
</evidence>
<evidence type="ECO:0000256" key="6">
    <source>
        <dbReference type="ARBA" id="ARBA00022825"/>
    </source>
</evidence>
<dbReference type="InterPro" id="IPR034182">
    <property type="entry name" value="Kexin/furin"/>
</dbReference>
<keyword evidence="4" id="KW-0732">Signal</keyword>
<dbReference type="FunFam" id="2.60.120.260:FF:000006">
    <property type="entry name" value="Proprotein convertase subtilisin/kexin type 5"/>
    <property type="match status" value="2"/>
</dbReference>
<evidence type="ECO:0000313" key="14">
    <source>
        <dbReference type="EMBL" id="EEN57107.1"/>
    </source>
</evidence>
<dbReference type="InterPro" id="IPR000209">
    <property type="entry name" value="Peptidase_S8/S53_dom"/>
</dbReference>
<feature type="active site" description="Charge relay system" evidence="10 11">
    <location>
        <position position="251"/>
    </location>
</feature>
<feature type="compositionally biased region" description="Low complexity" evidence="12">
    <location>
        <begin position="671"/>
        <end position="685"/>
    </location>
</feature>
<evidence type="ECO:0000256" key="12">
    <source>
        <dbReference type="SAM" id="MobiDB-lite"/>
    </source>
</evidence>
<dbReference type="SUPFAM" id="SSF49785">
    <property type="entry name" value="Galactose-binding domain-like"/>
    <property type="match status" value="2"/>
</dbReference>
<feature type="active site" description="Charge relay system" evidence="10 11">
    <location>
        <position position="467"/>
    </location>
</feature>
<dbReference type="PRINTS" id="PR00723">
    <property type="entry name" value="SUBTILISIN"/>
</dbReference>
<feature type="region of interest" description="Disordered" evidence="12">
    <location>
        <begin position="671"/>
        <end position="699"/>
    </location>
</feature>
<dbReference type="InterPro" id="IPR008979">
    <property type="entry name" value="Galactose-bd-like_sf"/>
</dbReference>
<dbReference type="InterPro" id="IPR036852">
    <property type="entry name" value="Peptidase_S8/S53_dom_sf"/>
</dbReference>
<feature type="active site" description="Charge relay system" evidence="10 11">
    <location>
        <position position="289"/>
    </location>
</feature>
<protein>
    <recommendedName>
        <fullName evidence="13">P/Homo B domain-containing protein</fullName>
    </recommendedName>
</protein>
<keyword evidence="2 11" id="KW-0645">Protease</keyword>